<dbReference type="InterPro" id="IPR010072">
    <property type="entry name" value="DltA"/>
</dbReference>
<keyword evidence="11" id="KW-1185">Reference proteome</keyword>
<comment type="subcellular location">
    <subcellularLocation>
        <location evidence="7">Cytoplasm</location>
    </subcellularLocation>
</comment>
<accession>A0A917S648</accession>
<keyword evidence="1 7" id="KW-0963">Cytoplasm</keyword>
<dbReference type="FunFam" id="3.30.300.30:FF:000012">
    <property type="entry name" value="D-alanine--D-alanyl carrier protein ligase"/>
    <property type="match status" value="1"/>
</dbReference>
<evidence type="ECO:0000256" key="4">
    <source>
        <dbReference type="ARBA" id="ARBA00022840"/>
    </source>
</evidence>
<evidence type="ECO:0000259" key="8">
    <source>
        <dbReference type="Pfam" id="PF00501"/>
    </source>
</evidence>
<dbReference type="HAMAP" id="MF_00593">
    <property type="entry name" value="DltA"/>
    <property type="match status" value="1"/>
</dbReference>
<proteinExistence type="inferred from homology"/>
<feature type="binding site" evidence="7">
    <location>
        <begin position="394"/>
        <end position="397"/>
    </location>
    <ligand>
        <name>ATP</name>
        <dbReference type="ChEBI" id="CHEBI:30616"/>
    </ligand>
</feature>
<feature type="binding site" evidence="7">
    <location>
        <position position="383"/>
    </location>
    <ligand>
        <name>ATP</name>
        <dbReference type="ChEBI" id="CHEBI:30616"/>
    </ligand>
</feature>
<dbReference type="InterPro" id="IPR044507">
    <property type="entry name" value="DltA-like"/>
</dbReference>
<comment type="function">
    <text evidence="5 7">Catalyzes the first step in the D-alanylation of lipoteichoic acid (LTA), the activation of D-alanine and its transfer onto the D-alanyl carrier protein (Dcp) DltC. In an ATP-dependent two-step reaction, forms a high energy D-alanyl-AMP intermediate, followed by transfer of the D-alanyl residue as a thiol ester to the phosphopantheinyl prosthetic group of the Dcp. D-alanylation of LTA plays an important role in modulating the properties of the cell wall in Gram-positive bacteria, influencing the net charge of the cell wall.</text>
</comment>
<dbReference type="PANTHER" id="PTHR45398:SF1">
    <property type="entry name" value="ENZYME, PUTATIVE (JCVI)-RELATED"/>
    <property type="match status" value="1"/>
</dbReference>
<comment type="pathway">
    <text evidence="7">Cell wall biogenesis; lipoteichoic acid biosynthesis.</text>
</comment>
<feature type="domain" description="AMP-dependent synthetase/ligase" evidence="8">
    <location>
        <begin position="8"/>
        <end position="360"/>
    </location>
</feature>
<dbReference type="InterPro" id="IPR045851">
    <property type="entry name" value="AMP-bd_C_sf"/>
</dbReference>
<organism evidence="10 11">
    <name type="scientific">Sporolactobacillus putidus</name>
    <dbReference type="NCBI Taxonomy" id="492735"/>
    <lineage>
        <taxon>Bacteria</taxon>
        <taxon>Bacillati</taxon>
        <taxon>Bacillota</taxon>
        <taxon>Bacilli</taxon>
        <taxon>Bacillales</taxon>
        <taxon>Sporolactobacillaceae</taxon>
        <taxon>Sporolactobacillus</taxon>
    </lineage>
</organism>
<dbReference type="InterPro" id="IPR000873">
    <property type="entry name" value="AMP-dep_synth/lig_dom"/>
</dbReference>
<feature type="binding site" evidence="7">
    <location>
        <begin position="292"/>
        <end position="297"/>
    </location>
    <ligand>
        <name>ATP</name>
        <dbReference type="ChEBI" id="CHEBI:30616"/>
    </ligand>
</feature>
<dbReference type="EC" id="6.2.1.54" evidence="7"/>
<dbReference type="SUPFAM" id="SSF56801">
    <property type="entry name" value="Acetyl-CoA synthetase-like"/>
    <property type="match status" value="1"/>
</dbReference>
<dbReference type="NCBIfam" id="TIGR01734">
    <property type="entry name" value="D-ala-DACP-lig"/>
    <property type="match status" value="1"/>
</dbReference>
<dbReference type="InterPro" id="IPR042099">
    <property type="entry name" value="ANL_N_sf"/>
</dbReference>
<protein>
    <recommendedName>
        <fullName evidence="7">D-alanine--D-alanyl carrier protein ligase</fullName>
        <shortName evidence="7">DCL</shortName>
        <ecNumber evidence="7">6.2.1.54</ecNumber>
    </recommendedName>
    <alternativeName>
        <fullName evidence="7">D-alanine--poly(phosphoribitol) ligase subunit 1</fullName>
    </alternativeName>
    <alternativeName>
        <fullName evidence="7">D-alanine-activating enzyme</fullName>
        <shortName evidence="7">DAE</shortName>
    </alternativeName>
</protein>
<comment type="caution">
    <text evidence="10">The sequence shown here is derived from an EMBL/GenBank/DDBJ whole genome shotgun (WGS) entry which is preliminary data.</text>
</comment>
<keyword evidence="4 7" id="KW-0067">ATP-binding</keyword>
<keyword evidence="2 7" id="KW-0436">Ligase</keyword>
<feature type="binding site" evidence="7">
    <location>
        <position position="492"/>
    </location>
    <ligand>
        <name>ATP</name>
        <dbReference type="ChEBI" id="CHEBI:30616"/>
    </ligand>
</feature>
<dbReference type="InterPro" id="IPR020845">
    <property type="entry name" value="AMP-binding_CS"/>
</dbReference>
<dbReference type="InterPro" id="IPR010071">
    <property type="entry name" value="AA_adenyl_dom"/>
</dbReference>
<feature type="binding site" evidence="7">
    <location>
        <begin position="152"/>
        <end position="153"/>
    </location>
    <ligand>
        <name>ATP</name>
        <dbReference type="ChEBI" id="CHEBI:30616"/>
    </ligand>
</feature>
<evidence type="ECO:0000256" key="2">
    <source>
        <dbReference type="ARBA" id="ARBA00022598"/>
    </source>
</evidence>
<evidence type="ECO:0000313" key="10">
    <source>
        <dbReference type="EMBL" id="GGL58814.1"/>
    </source>
</evidence>
<keyword evidence="3 7" id="KW-0547">Nucleotide-binding</keyword>
<evidence type="ECO:0000256" key="1">
    <source>
        <dbReference type="ARBA" id="ARBA00022490"/>
    </source>
</evidence>
<evidence type="ECO:0000256" key="7">
    <source>
        <dbReference type="HAMAP-Rule" id="MF_00593"/>
    </source>
</evidence>
<dbReference type="EMBL" id="BMOK01000010">
    <property type="protein sequence ID" value="GGL58814.1"/>
    <property type="molecule type" value="Genomic_DNA"/>
</dbReference>
<dbReference type="PROSITE" id="PS00455">
    <property type="entry name" value="AMP_BINDING"/>
    <property type="match status" value="1"/>
</dbReference>
<feature type="domain" description="AMP-binding enzyme C-terminal" evidence="9">
    <location>
        <begin position="413"/>
        <end position="492"/>
    </location>
</feature>
<evidence type="ECO:0000256" key="6">
    <source>
        <dbReference type="ARBA" id="ARBA00061336"/>
    </source>
</evidence>
<dbReference type="Gene3D" id="3.30.300.30">
    <property type="match status" value="1"/>
</dbReference>
<comment type="catalytic activity">
    <reaction evidence="7">
        <text>holo-[D-alanyl-carrier protein] + D-alanine + ATP = D-alanyl-[D-alanyl-carrier protein] + AMP + diphosphate</text>
        <dbReference type="Rhea" id="RHEA:55132"/>
        <dbReference type="Rhea" id="RHEA-COMP:14102"/>
        <dbReference type="Rhea" id="RHEA-COMP:14103"/>
        <dbReference type="ChEBI" id="CHEBI:30616"/>
        <dbReference type="ChEBI" id="CHEBI:33019"/>
        <dbReference type="ChEBI" id="CHEBI:57416"/>
        <dbReference type="ChEBI" id="CHEBI:64479"/>
        <dbReference type="ChEBI" id="CHEBI:138620"/>
        <dbReference type="ChEBI" id="CHEBI:456215"/>
        <dbReference type="EC" id="6.2.1.54"/>
    </reaction>
</comment>
<evidence type="ECO:0000259" key="9">
    <source>
        <dbReference type="Pfam" id="PF13193"/>
    </source>
</evidence>
<dbReference type="GO" id="GO:0005524">
    <property type="term" value="F:ATP binding"/>
    <property type="evidence" value="ECO:0007669"/>
    <property type="project" value="UniProtKB-KW"/>
</dbReference>
<evidence type="ECO:0000256" key="3">
    <source>
        <dbReference type="ARBA" id="ARBA00022741"/>
    </source>
</evidence>
<dbReference type="RefSeq" id="WP_188803582.1">
    <property type="nucleotide sequence ID" value="NZ_BMOK01000010.1"/>
</dbReference>
<feature type="binding site" evidence="7">
    <location>
        <position position="492"/>
    </location>
    <ligand>
        <name>D-alanine</name>
        <dbReference type="ChEBI" id="CHEBI:57416"/>
    </ligand>
</feature>
<evidence type="ECO:0000313" key="11">
    <source>
        <dbReference type="Proteomes" id="UP000654670"/>
    </source>
</evidence>
<dbReference type="AlphaFoldDB" id="A0A917S648"/>
<reference evidence="10" key="2">
    <citation type="submission" date="2020-09" db="EMBL/GenBank/DDBJ databases">
        <authorList>
            <person name="Sun Q."/>
            <person name="Ohkuma M."/>
        </authorList>
    </citation>
    <scope>NUCLEOTIDE SEQUENCE</scope>
    <source>
        <strain evidence="10">JCM 15325</strain>
    </source>
</reference>
<dbReference type="NCBIfam" id="TIGR01733">
    <property type="entry name" value="AA-adenyl-dom"/>
    <property type="match status" value="1"/>
</dbReference>
<feature type="binding site" evidence="7">
    <location>
        <position position="197"/>
    </location>
    <ligand>
        <name>D-alanine</name>
        <dbReference type="ChEBI" id="CHEBI:57416"/>
    </ligand>
</feature>
<name>A0A917S648_9BACL</name>
<dbReference type="NCBIfam" id="NF003417">
    <property type="entry name" value="PRK04813.1"/>
    <property type="match status" value="1"/>
</dbReference>
<dbReference type="Proteomes" id="UP000654670">
    <property type="component" value="Unassembled WGS sequence"/>
</dbReference>
<dbReference type="GO" id="GO:0070395">
    <property type="term" value="P:lipoteichoic acid biosynthetic process"/>
    <property type="evidence" value="ECO:0007669"/>
    <property type="project" value="UniProtKB-UniRule"/>
</dbReference>
<reference evidence="10" key="1">
    <citation type="journal article" date="2014" name="Int. J. Syst. Evol. Microbiol.">
        <title>Complete genome sequence of Corynebacterium casei LMG S-19264T (=DSM 44701T), isolated from a smear-ripened cheese.</title>
        <authorList>
            <consortium name="US DOE Joint Genome Institute (JGI-PGF)"/>
            <person name="Walter F."/>
            <person name="Albersmeier A."/>
            <person name="Kalinowski J."/>
            <person name="Ruckert C."/>
        </authorList>
    </citation>
    <scope>NUCLEOTIDE SEQUENCE</scope>
    <source>
        <strain evidence="10">JCM 15325</strain>
    </source>
</reference>
<dbReference type="InterPro" id="IPR025110">
    <property type="entry name" value="AMP-bd_C"/>
</dbReference>
<sequence length="504" mass="55873">MSILTLIERWADASPDRICYVWRDNRLTYGQLKKRSDAVSHWIDRASERNAAPVLVHGHMHPNMLILFLACLKSGHAYIPIDLSIPSERISMIAEDSGARLIFSEQTALLPALSQKIIGPDQLSSILEVDHALEAAGACEAKADDIFYMIYTSGSTGRPKGVQIPHESLSSFVSWVNSDFGLGDRQIFLNQAPYSFDLSIMSLYPCMTTGGTLWTVDKDMIARPADLLDSLAASGVNVWTSTPSFAEMCLMMPSFSEKTLPALHTFLFCGETLPVYVAKSLHERFPRARIINTYGPTEATVAVSSVQIGEDLIADGQPFPVGRCKPDCRILILDPDGEPVPEGEKGEIVICGPSVGKGYLNEPEKTKAAFSEINGQRAYHTKDLGLIKEGLLYYHGRMDSQIKLHGFRMELGEIEHVLSSCRYVKQAVVIPVQKGEGYDHLIGIVVPEDHPFEKSYQLSSAIRKELSLYLPGYMLPRKFIYQSSFPMTANGKIDRKVLLKEAAQ</sequence>
<dbReference type="GO" id="GO:0005737">
    <property type="term" value="C:cytoplasm"/>
    <property type="evidence" value="ECO:0007669"/>
    <property type="project" value="UniProtKB-SubCell"/>
</dbReference>
<feature type="binding site" evidence="7">
    <location>
        <position position="301"/>
    </location>
    <ligand>
        <name>D-alanine</name>
        <dbReference type="ChEBI" id="CHEBI:57416"/>
    </ligand>
</feature>
<dbReference type="Pfam" id="PF13193">
    <property type="entry name" value="AMP-binding_C"/>
    <property type="match status" value="1"/>
</dbReference>
<dbReference type="GO" id="GO:0047473">
    <property type="term" value="F:D-alanine [D-alanyl carrier protein] ligase activity"/>
    <property type="evidence" value="ECO:0007669"/>
    <property type="project" value="UniProtKB-UniRule"/>
</dbReference>
<dbReference type="PANTHER" id="PTHR45398">
    <property type="match status" value="1"/>
</dbReference>
<dbReference type="Pfam" id="PF00501">
    <property type="entry name" value="AMP-binding"/>
    <property type="match status" value="1"/>
</dbReference>
<dbReference type="CDD" id="cd05945">
    <property type="entry name" value="DltA"/>
    <property type="match status" value="1"/>
</dbReference>
<evidence type="ECO:0000256" key="5">
    <source>
        <dbReference type="ARBA" id="ARBA00054605"/>
    </source>
</evidence>
<comment type="similarity">
    <text evidence="6 7">Belongs to the ATP-dependent AMP-binding enzyme family. DltA subfamily.</text>
</comment>
<gene>
    <name evidence="7 10" type="primary">dltA</name>
    <name evidence="10" type="ORF">GCM10007968_23470</name>
</gene>
<dbReference type="Gene3D" id="3.40.50.12780">
    <property type="entry name" value="N-terminal domain of ligase-like"/>
    <property type="match status" value="1"/>
</dbReference>